<dbReference type="SUPFAM" id="SSF53474">
    <property type="entry name" value="alpha/beta-Hydrolases"/>
    <property type="match status" value="1"/>
</dbReference>
<evidence type="ECO:0000259" key="1">
    <source>
        <dbReference type="Pfam" id="PF13456"/>
    </source>
</evidence>
<dbReference type="Gene3D" id="3.40.50.1820">
    <property type="entry name" value="alpha/beta hydrolase"/>
    <property type="match status" value="3"/>
</dbReference>
<accession>A0A6A3C8H8</accession>
<dbReference type="PANTHER" id="PTHR16057:SF1">
    <property type="entry name" value="PROTEIN LINES HOMOLOG 1"/>
    <property type="match status" value="1"/>
</dbReference>
<dbReference type="Pfam" id="PF14695">
    <property type="entry name" value="LINES_C"/>
    <property type="match status" value="1"/>
</dbReference>
<dbReference type="Proteomes" id="UP000436088">
    <property type="component" value="Unassembled WGS sequence"/>
</dbReference>
<dbReference type="GO" id="GO:0003676">
    <property type="term" value="F:nucleic acid binding"/>
    <property type="evidence" value="ECO:0007669"/>
    <property type="project" value="InterPro"/>
</dbReference>
<comment type="caution">
    <text evidence="4">The sequence shown here is derived from an EMBL/GenBank/DDBJ whole genome shotgun (WGS) entry which is preliminary data.</text>
</comment>
<dbReference type="InterPro" id="IPR029058">
    <property type="entry name" value="AB_hydrolase_fold"/>
</dbReference>
<keyword evidence="5" id="KW-1185">Reference proteome</keyword>
<protein>
    <submittedName>
        <fullName evidence="4">Methyl esterase 3</fullName>
    </submittedName>
</protein>
<evidence type="ECO:0000259" key="2">
    <source>
        <dbReference type="Pfam" id="PF14694"/>
    </source>
</evidence>
<dbReference type="EMBL" id="VEPZ02000533">
    <property type="protein sequence ID" value="KAE8723349.1"/>
    <property type="molecule type" value="Genomic_DNA"/>
</dbReference>
<sequence length="1402" mass="159747">MSPPSLTESEFSRICRLINDSLLQFTESENLSLSKQEEKNLLLILSQVSNETRRLIQSTKTSSSLNPNSQNHHCLSKAISHLVTLLTLESRYIQHLAGNVLVTLSEFLASSVRSWEFFIRSLCICLELSILNITSCSFEPSITGVGGSGSDILSVVVLFKPKLKKTNLFAVAAIIRTLRNMLKFLKEECDDELVLVFLNSISSYVLNVPWDSMDEIFCGIGGEKDEPRNLFLGNFVQLLCSFVEQFSFAEGLVDSVDKHAILSKIINLVPKLLSWCLGKKAVCNNICISRYFKHKLLVLMIRLSFQIPLDGLVLVSWLQLLHFYFEDLLCQPLTEVENQDDCLEGSPFMLSYSDGEVHDMQARHLQRRAVYLFLRCSSRLINPAKDASKHYPSDAISELSCYGRKKGLSELYAWLSRHVPVNELLIHETYREKSINFSSSLLKLYIHEDDILFKLLLELLSLQACEEQQFHKERQAAEDETIDVERQAAEDETIDVLFHLHYDHQVLLDYLISKDTGISCAEYLLKCLRIVCDYWQTFTEFSVYEKQRNQLSDKRRKILLESSNFKTEPSSGPVKTETLSIEKKFKGDIECGHVKEMYELAKDCLLSLKKSVGNLHRKKLFPYNPEVLLKRLTRFQELCFKECSIVVERELKEMEKKEGHFVLVHEAFHGAWCWYKVIAQLKSMGHKVTALGVAGSGIFIEFPITLNHWSTSLNRSNLILLHLLPSSDAALSKEFEQVFEAKRVKEVLDMYESSSDQKINFDKFMIYFGAKTRDEDRSTIATVLGVHEQFESGMHLGLPLTLGRNKLNAFGFIRDKVVKRIQGWTNNLLSFGGREVFVKSVAQALPTAKRDGGMRFRDQTFQYSTIGKQVWRFLHKPVSLLFSIFKSKYFPQASFLDAKLGNKASFAWSSIFQVKDALKDGFFWRVDFNGHSRVHLSFGEDQTRSTYPAATSITKTNPLNARISRSNEFRDGIWTSDHLIWEHHNTGCYSTKSGHNWLLMFAGTERDHSPIWRSMLKLLTLPKIKYLAGGLAMKRCPRGSGLPKNVIDSRTSSCKEWFEDSTSKMDRDSLASTREVAVGIVDCDHHGMVVDGVAKEMDRTITAEYIEPLAFTKGIRMAMENGWDQAIIEGDAISIVNRLTNQHEDNLVTGLLLDEARSLATCQDTKHQIRKLTENDHKVTIVLREAVDVVPWCKRVNQEEMEKKEGHFVLVHGACHGAWCWYKVITLLKSMGHKVTALDMAGSGVHPKRISAAMERYPEKVAVAVFATAYMPSSSLPCQTLSQQFNETLDSDKTMDTEYVFPNGIDRPPTSRILGPNFMASNLYQLSPPEASSITKEKHGSIRQVFIVCGKDRIIKEEYQRWMIENNPPDEVKSIPGSDHMVMFSRPDEPCSCLQEIPDKYT</sequence>
<feature type="domain" description="Protein Lines N-terminal" evidence="2">
    <location>
        <begin position="410"/>
        <end position="540"/>
    </location>
</feature>
<dbReference type="PANTHER" id="PTHR16057">
    <property type="entry name" value="WINS1, 2 PROTEIN"/>
    <property type="match status" value="1"/>
</dbReference>
<dbReference type="InterPro" id="IPR032794">
    <property type="entry name" value="LINES_N"/>
</dbReference>
<dbReference type="Pfam" id="PF13456">
    <property type="entry name" value="RVT_3"/>
    <property type="match status" value="1"/>
</dbReference>
<feature type="domain" description="Protein Lines C-terminal" evidence="3">
    <location>
        <begin position="602"/>
        <end position="637"/>
    </location>
</feature>
<proteinExistence type="predicted"/>
<evidence type="ECO:0000259" key="3">
    <source>
        <dbReference type="Pfam" id="PF14695"/>
    </source>
</evidence>
<dbReference type="GO" id="GO:0004523">
    <property type="term" value="F:RNA-DNA hybrid ribonuclease activity"/>
    <property type="evidence" value="ECO:0007669"/>
    <property type="project" value="InterPro"/>
</dbReference>
<dbReference type="InterPro" id="IPR029415">
    <property type="entry name" value="Lines_C"/>
</dbReference>
<gene>
    <name evidence="4" type="ORF">F3Y22_tig00012493pilonHSYRG00041</name>
</gene>
<evidence type="ECO:0000313" key="5">
    <source>
        <dbReference type="Proteomes" id="UP000436088"/>
    </source>
</evidence>
<name>A0A6A3C8H8_HIBSY</name>
<dbReference type="InterPro" id="IPR024875">
    <property type="entry name" value="Protein_Lines"/>
</dbReference>
<feature type="domain" description="RNase H type-1" evidence="1">
    <location>
        <begin position="1075"/>
        <end position="1164"/>
    </location>
</feature>
<evidence type="ECO:0000313" key="4">
    <source>
        <dbReference type="EMBL" id="KAE8723349.1"/>
    </source>
</evidence>
<organism evidence="4 5">
    <name type="scientific">Hibiscus syriacus</name>
    <name type="common">Rose of Sharon</name>
    <dbReference type="NCBI Taxonomy" id="106335"/>
    <lineage>
        <taxon>Eukaryota</taxon>
        <taxon>Viridiplantae</taxon>
        <taxon>Streptophyta</taxon>
        <taxon>Embryophyta</taxon>
        <taxon>Tracheophyta</taxon>
        <taxon>Spermatophyta</taxon>
        <taxon>Magnoliopsida</taxon>
        <taxon>eudicotyledons</taxon>
        <taxon>Gunneridae</taxon>
        <taxon>Pentapetalae</taxon>
        <taxon>rosids</taxon>
        <taxon>malvids</taxon>
        <taxon>Malvales</taxon>
        <taxon>Malvaceae</taxon>
        <taxon>Malvoideae</taxon>
        <taxon>Hibiscus</taxon>
    </lineage>
</organism>
<dbReference type="Pfam" id="PF14694">
    <property type="entry name" value="LINES_N"/>
    <property type="match status" value="1"/>
</dbReference>
<reference evidence="4" key="1">
    <citation type="submission" date="2019-09" db="EMBL/GenBank/DDBJ databases">
        <title>Draft genome information of white flower Hibiscus syriacus.</title>
        <authorList>
            <person name="Kim Y.-M."/>
        </authorList>
    </citation>
    <scope>NUCLEOTIDE SEQUENCE [LARGE SCALE GENOMIC DNA]</scope>
    <source>
        <strain evidence="4">YM2019G1</strain>
    </source>
</reference>
<dbReference type="InterPro" id="IPR002156">
    <property type="entry name" value="RNaseH_domain"/>
</dbReference>